<organism evidence="2 3">
    <name type="scientific">Panicum miliaceum</name>
    <name type="common">Proso millet</name>
    <name type="synonym">Broomcorn millet</name>
    <dbReference type="NCBI Taxonomy" id="4540"/>
    <lineage>
        <taxon>Eukaryota</taxon>
        <taxon>Viridiplantae</taxon>
        <taxon>Streptophyta</taxon>
        <taxon>Embryophyta</taxon>
        <taxon>Tracheophyta</taxon>
        <taxon>Spermatophyta</taxon>
        <taxon>Magnoliopsida</taxon>
        <taxon>Liliopsida</taxon>
        <taxon>Poales</taxon>
        <taxon>Poaceae</taxon>
        <taxon>PACMAD clade</taxon>
        <taxon>Panicoideae</taxon>
        <taxon>Panicodae</taxon>
        <taxon>Paniceae</taxon>
        <taxon>Panicinae</taxon>
        <taxon>Panicum</taxon>
        <taxon>Panicum sect. Panicum</taxon>
    </lineage>
</organism>
<comment type="caution">
    <text evidence="2">The sequence shown here is derived from an EMBL/GenBank/DDBJ whole genome shotgun (WGS) entry which is preliminary data.</text>
</comment>
<keyword evidence="3" id="KW-1185">Reference proteome</keyword>
<protein>
    <submittedName>
        <fullName evidence="2">Uncharacterized protein</fullName>
    </submittedName>
</protein>
<dbReference type="Proteomes" id="UP000275267">
    <property type="component" value="Unassembled WGS sequence"/>
</dbReference>
<dbReference type="AlphaFoldDB" id="A0A3L6RJK2"/>
<evidence type="ECO:0000313" key="3">
    <source>
        <dbReference type="Proteomes" id="UP000275267"/>
    </source>
</evidence>
<proteinExistence type="predicted"/>
<name>A0A3L6RJK2_PANMI</name>
<feature type="compositionally biased region" description="Low complexity" evidence="1">
    <location>
        <begin position="280"/>
        <end position="293"/>
    </location>
</feature>
<evidence type="ECO:0000313" key="2">
    <source>
        <dbReference type="EMBL" id="RLN04576.1"/>
    </source>
</evidence>
<feature type="compositionally biased region" description="Basic and acidic residues" evidence="1">
    <location>
        <begin position="239"/>
        <end position="271"/>
    </location>
</feature>
<sequence>MEPHGSLSAGRPRPVDLAKTKAVVAMSKGDESERKYFTRLIQEMEEEEGEESGKTTKERPLPHIVKYHGKCLTNEEQLVSELMARVRPEQKLSLPMWRSIILSCLIQERTRSIIHPAGCELSDVSVAALLCIAKEADLTCKLLRLEAPIDDEIITQGTTIRLCALSLMNYTRDNSVSASAVMLGMAKEAEMMSSWMHKNKKPIEFDVDPIPSDMWDCNYIRRHTLDFMVNNILKNSSAAEHKTVKEEPASEHMTVKEEPAAEHMTVKEEPARSGPGGDGDNIAADGAANTTGGSQYKKGGEKSNKWKGSKNFGGEKSNKRKRKEEDVFGKIWCWERLVIAPASCVKWSDYRSYLEKYYDSNASGFVAAAGGGGGAKNPQSVTDMVLAAVKFVSNPLASLLNHR</sequence>
<dbReference type="STRING" id="4540.A0A3L6RJK2"/>
<evidence type="ECO:0000256" key="1">
    <source>
        <dbReference type="SAM" id="MobiDB-lite"/>
    </source>
</evidence>
<reference evidence="3" key="1">
    <citation type="journal article" date="2019" name="Nat. Commun.">
        <title>The genome of broomcorn millet.</title>
        <authorList>
            <person name="Zou C."/>
            <person name="Miki D."/>
            <person name="Li D."/>
            <person name="Tang Q."/>
            <person name="Xiao L."/>
            <person name="Rajput S."/>
            <person name="Deng P."/>
            <person name="Jia W."/>
            <person name="Huang R."/>
            <person name="Zhang M."/>
            <person name="Sun Y."/>
            <person name="Hu J."/>
            <person name="Fu X."/>
            <person name="Schnable P.S."/>
            <person name="Li F."/>
            <person name="Zhang H."/>
            <person name="Feng B."/>
            <person name="Zhu X."/>
            <person name="Liu R."/>
            <person name="Schnable J.C."/>
            <person name="Zhu J.-K."/>
            <person name="Zhang H."/>
        </authorList>
    </citation>
    <scope>NUCLEOTIDE SEQUENCE [LARGE SCALE GENOMIC DNA]</scope>
</reference>
<feature type="region of interest" description="Disordered" evidence="1">
    <location>
        <begin position="239"/>
        <end position="320"/>
    </location>
</feature>
<dbReference type="EMBL" id="PQIB02000008">
    <property type="protein sequence ID" value="RLN04576.1"/>
    <property type="molecule type" value="Genomic_DNA"/>
</dbReference>
<accession>A0A3L6RJK2</accession>
<dbReference type="OrthoDB" id="679995at2759"/>
<gene>
    <name evidence="2" type="ORF">C2845_PM13G18190</name>
</gene>